<dbReference type="Proteomes" id="UP000024404">
    <property type="component" value="Unassembled WGS sequence"/>
</dbReference>
<sequence length="456" mass="49821">MLGKLVNKFKKHSLQEEITSSTTGSVGSTLPNNADNPGSNRTTITAPTGMIVAPLPQQPNRRSARISALYEDNTALLMIDSGTESDDDELEQLDSNLYRAPSRDIMGSSPPNLTSSPPLASELETDSWDSTGCESGIVLHDRSSEISEASQDNILDEVIRGTNCITTTATTMSLMNAGKINEDIVSTNGCSNADSGKTETGAFRPVTRRRYIQNESNQDSGTIVDKDTAFDLVLTNHQQQQSQQPIVTHGIIGEKRRYESIVSKFRFDRETKSPSSPIATRLRSYNSSGNGDAPRETLVAARRQPVKVIIHNPGVRRSSLASTIANYHHHQPNKTDSPNELDALPTHPLKRGRMISSGRPSLDFEKMRERLVVSNVYGIGSQEFVDSAMGNSDKDIEKRKQDWALTTSTSGGRRCPQHQQMRCQQTDCTFRPVDYDSTQTGGCGSGGGSNNNNGDQ</sequence>
<feature type="compositionally biased region" description="Low complexity" evidence="1">
    <location>
        <begin position="108"/>
        <end position="121"/>
    </location>
</feature>
<feature type="region of interest" description="Disordered" evidence="1">
    <location>
        <begin position="14"/>
        <end position="59"/>
    </location>
</feature>
<evidence type="ECO:0000313" key="3">
    <source>
        <dbReference type="Proteomes" id="UP000024404"/>
    </source>
</evidence>
<name>A0A2K6W9K0_ONCVO</name>
<dbReference type="EMBL" id="CMVM020000177">
    <property type="status" value="NOT_ANNOTATED_CDS"/>
    <property type="molecule type" value="Genomic_DNA"/>
</dbReference>
<feature type="region of interest" description="Disordered" evidence="1">
    <location>
        <begin position="271"/>
        <end position="294"/>
    </location>
</feature>
<evidence type="ECO:0000256" key="1">
    <source>
        <dbReference type="SAM" id="MobiDB-lite"/>
    </source>
</evidence>
<evidence type="ECO:0000313" key="2">
    <source>
        <dbReference type="EnsemblMetazoa" id="OVOC6535.1"/>
    </source>
</evidence>
<feature type="compositionally biased region" description="Polar residues" evidence="1">
    <location>
        <begin position="273"/>
        <end position="290"/>
    </location>
</feature>
<protein>
    <submittedName>
        <fullName evidence="2">Uncharacterized protein</fullName>
    </submittedName>
</protein>
<dbReference type="EnsemblMetazoa" id="OVOC6535.2">
    <property type="protein sequence ID" value="OVOC6535.2"/>
    <property type="gene ID" value="WBGene00243344"/>
</dbReference>
<proteinExistence type="predicted"/>
<keyword evidence="3" id="KW-1185">Reference proteome</keyword>
<organism evidence="2 3">
    <name type="scientific">Onchocerca volvulus</name>
    <dbReference type="NCBI Taxonomy" id="6282"/>
    <lineage>
        <taxon>Eukaryota</taxon>
        <taxon>Metazoa</taxon>
        <taxon>Ecdysozoa</taxon>
        <taxon>Nematoda</taxon>
        <taxon>Chromadorea</taxon>
        <taxon>Rhabditida</taxon>
        <taxon>Spirurina</taxon>
        <taxon>Spiruromorpha</taxon>
        <taxon>Filarioidea</taxon>
        <taxon>Onchocercidae</taxon>
        <taxon>Onchocerca</taxon>
    </lineage>
</organism>
<feature type="region of interest" description="Disordered" evidence="1">
    <location>
        <begin position="434"/>
        <end position="456"/>
    </location>
</feature>
<feature type="compositionally biased region" description="Low complexity" evidence="1">
    <location>
        <begin position="19"/>
        <end position="29"/>
    </location>
</feature>
<dbReference type="EnsemblMetazoa" id="OVOC6535.1">
    <property type="protein sequence ID" value="OVOC6535.1"/>
    <property type="gene ID" value="WBGene00243344"/>
</dbReference>
<feature type="region of interest" description="Disordered" evidence="1">
    <location>
        <begin position="100"/>
        <end position="127"/>
    </location>
</feature>
<reference evidence="2" key="2">
    <citation type="submission" date="2018-02" db="UniProtKB">
        <authorList>
            <consortium name="EnsemblMetazoa"/>
        </authorList>
    </citation>
    <scope>IDENTIFICATION</scope>
</reference>
<reference evidence="3" key="1">
    <citation type="submission" date="2013-10" db="EMBL/GenBank/DDBJ databases">
        <title>Genome sequencing of Onchocerca volvulus.</title>
        <authorList>
            <person name="Cotton J."/>
            <person name="Tsai J."/>
            <person name="Stanley E."/>
            <person name="Tracey A."/>
            <person name="Holroyd N."/>
            <person name="Lustigman S."/>
            <person name="Berriman M."/>
        </authorList>
    </citation>
    <scope>NUCLEOTIDE SEQUENCE</scope>
</reference>
<dbReference type="AlphaFoldDB" id="A0A2K6W9K0"/>
<accession>A0A2K6W9K0</accession>
<feature type="compositionally biased region" description="Polar residues" evidence="1">
    <location>
        <begin position="30"/>
        <end position="46"/>
    </location>
</feature>